<dbReference type="AlphaFoldDB" id="A0A9W9MYT7"/>
<protein>
    <submittedName>
        <fullName evidence="1">Uncharacterized protein</fullName>
    </submittedName>
</protein>
<comment type="caution">
    <text evidence="1">The sequence shown here is derived from an EMBL/GenBank/DDBJ whole genome shotgun (WGS) entry which is preliminary data.</text>
</comment>
<sequence>MVCSEAQAIRRNDRVAPQPHEHYKWKLRLVGVGNGLRSAMMPGSDPVQQTQCIFLEILTCDVEIIEGIPSYMEHALNEGRATWVQEQVSPSDSRTSGELFSVVETGARKGSELLAKI</sequence>
<dbReference type="Proteomes" id="UP001150942">
    <property type="component" value="Unassembled WGS sequence"/>
</dbReference>
<keyword evidence="2" id="KW-1185">Reference proteome</keyword>
<reference evidence="1" key="2">
    <citation type="journal article" date="2023" name="IMA Fungus">
        <title>Comparative genomic study of the Penicillium genus elucidates a diverse pangenome and 15 lateral gene transfer events.</title>
        <authorList>
            <person name="Petersen C."/>
            <person name="Sorensen T."/>
            <person name="Nielsen M.R."/>
            <person name="Sondergaard T.E."/>
            <person name="Sorensen J.L."/>
            <person name="Fitzpatrick D.A."/>
            <person name="Frisvad J.C."/>
            <person name="Nielsen K.L."/>
        </authorList>
    </citation>
    <scope>NUCLEOTIDE SEQUENCE</scope>
    <source>
        <strain evidence="1">IBT 20477</strain>
    </source>
</reference>
<name>A0A9W9MYT7_9EURO</name>
<evidence type="ECO:0000313" key="1">
    <source>
        <dbReference type="EMBL" id="KAJ5209799.1"/>
    </source>
</evidence>
<dbReference type="EMBL" id="JAPQKQ010000002">
    <property type="protein sequence ID" value="KAJ5209799.1"/>
    <property type="molecule type" value="Genomic_DNA"/>
</dbReference>
<proteinExistence type="predicted"/>
<evidence type="ECO:0000313" key="2">
    <source>
        <dbReference type="Proteomes" id="UP001150942"/>
    </source>
</evidence>
<organism evidence="1 2">
    <name type="scientific">Penicillium cf. viridicatum</name>
    <dbReference type="NCBI Taxonomy" id="2972119"/>
    <lineage>
        <taxon>Eukaryota</taxon>
        <taxon>Fungi</taxon>
        <taxon>Dikarya</taxon>
        <taxon>Ascomycota</taxon>
        <taxon>Pezizomycotina</taxon>
        <taxon>Eurotiomycetes</taxon>
        <taxon>Eurotiomycetidae</taxon>
        <taxon>Eurotiales</taxon>
        <taxon>Aspergillaceae</taxon>
        <taxon>Penicillium</taxon>
    </lineage>
</organism>
<accession>A0A9W9MYT7</accession>
<gene>
    <name evidence="1" type="ORF">N7449_004178</name>
</gene>
<reference evidence="1" key="1">
    <citation type="submission" date="2022-11" db="EMBL/GenBank/DDBJ databases">
        <authorList>
            <person name="Petersen C."/>
        </authorList>
    </citation>
    <scope>NUCLEOTIDE SEQUENCE</scope>
    <source>
        <strain evidence="1">IBT 20477</strain>
    </source>
</reference>